<gene>
    <name evidence="20" type="ORF">GCM10010171_65060</name>
</gene>
<evidence type="ECO:0000256" key="11">
    <source>
        <dbReference type="ARBA" id="ARBA00022692"/>
    </source>
</evidence>
<keyword evidence="15 19" id="KW-0472">Membrane</keyword>
<proteinExistence type="inferred from homology"/>
<feature type="transmembrane region" description="Helical" evidence="19">
    <location>
        <begin position="40"/>
        <end position="57"/>
    </location>
</feature>
<evidence type="ECO:0000256" key="3">
    <source>
        <dbReference type="ARBA" id="ARBA00005119"/>
    </source>
</evidence>
<keyword evidence="12 18" id="KW-0548">Nucleotidyltransferase</keyword>
<evidence type="ECO:0000256" key="15">
    <source>
        <dbReference type="ARBA" id="ARBA00023136"/>
    </source>
</evidence>
<dbReference type="PANTHER" id="PTHR46382:SF1">
    <property type="entry name" value="PHOSPHATIDATE CYTIDYLYLTRANSFERASE"/>
    <property type="match status" value="1"/>
</dbReference>
<comment type="caution">
    <text evidence="20">The sequence shown here is derived from an EMBL/GenBank/DDBJ whole genome shotgun (WGS) entry which is preliminary data.</text>
</comment>
<evidence type="ECO:0000256" key="1">
    <source>
        <dbReference type="ARBA" id="ARBA00001698"/>
    </source>
</evidence>
<comment type="pathway">
    <text evidence="4">Lipid metabolism.</text>
</comment>
<comment type="subcellular location">
    <subcellularLocation>
        <location evidence="2">Cell membrane</location>
        <topology evidence="2">Multi-pass membrane protein</topology>
    </subcellularLocation>
</comment>
<feature type="transmembrane region" description="Helical" evidence="19">
    <location>
        <begin position="91"/>
        <end position="108"/>
    </location>
</feature>
<dbReference type="GO" id="GO:0005886">
    <property type="term" value="C:plasma membrane"/>
    <property type="evidence" value="ECO:0007669"/>
    <property type="project" value="UniProtKB-SubCell"/>
</dbReference>
<keyword evidence="17" id="KW-1208">Phospholipid metabolism</keyword>
<dbReference type="GO" id="GO:0016024">
    <property type="term" value="P:CDP-diacylglycerol biosynthetic process"/>
    <property type="evidence" value="ECO:0007669"/>
    <property type="project" value="TreeGrafter"/>
</dbReference>
<name>A0A918GTU2_9PSEU</name>
<keyword evidence="8" id="KW-1003">Cell membrane</keyword>
<evidence type="ECO:0000313" key="21">
    <source>
        <dbReference type="Proteomes" id="UP000660680"/>
    </source>
</evidence>
<evidence type="ECO:0000256" key="17">
    <source>
        <dbReference type="ARBA" id="ARBA00023264"/>
    </source>
</evidence>
<evidence type="ECO:0000256" key="4">
    <source>
        <dbReference type="ARBA" id="ARBA00005189"/>
    </source>
</evidence>
<organism evidence="20 21">
    <name type="scientific">Actinokineospora fastidiosa</name>
    <dbReference type="NCBI Taxonomy" id="1816"/>
    <lineage>
        <taxon>Bacteria</taxon>
        <taxon>Bacillati</taxon>
        <taxon>Actinomycetota</taxon>
        <taxon>Actinomycetes</taxon>
        <taxon>Pseudonocardiales</taxon>
        <taxon>Pseudonocardiaceae</taxon>
        <taxon>Actinokineospora</taxon>
    </lineage>
</organism>
<feature type="transmembrane region" description="Helical" evidence="19">
    <location>
        <begin position="16"/>
        <end position="34"/>
    </location>
</feature>
<evidence type="ECO:0000256" key="2">
    <source>
        <dbReference type="ARBA" id="ARBA00004651"/>
    </source>
</evidence>
<evidence type="ECO:0000313" key="20">
    <source>
        <dbReference type="EMBL" id="GGS61230.1"/>
    </source>
</evidence>
<dbReference type="PROSITE" id="PS01315">
    <property type="entry name" value="CDS"/>
    <property type="match status" value="1"/>
</dbReference>
<dbReference type="RefSeq" id="WP_229787854.1">
    <property type="nucleotide sequence ID" value="NZ_BMRB01000015.1"/>
</dbReference>
<keyword evidence="13 19" id="KW-1133">Transmembrane helix</keyword>
<protein>
    <recommendedName>
        <fullName evidence="7 18">Phosphatidate cytidylyltransferase</fullName>
        <ecNumber evidence="6 18">2.7.7.41</ecNumber>
    </recommendedName>
</protein>
<evidence type="ECO:0000256" key="7">
    <source>
        <dbReference type="ARBA" id="ARBA00019373"/>
    </source>
</evidence>
<dbReference type="PANTHER" id="PTHR46382">
    <property type="entry name" value="PHOSPHATIDATE CYTIDYLYLTRANSFERASE"/>
    <property type="match status" value="1"/>
</dbReference>
<evidence type="ECO:0000256" key="10">
    <source>
        <dbReference type="ARBA" id="ARBA00022679"/>
    </source>
</evidence>
<keyword evidence="11 18" id="KW-0812">Transmembrane</keyword>
<reference evidence="20" key="1">
    <citation type="journal article" date="2014" name="Int. J. Syst. Evol. Microbiol.">
        <title>Complete genome sequence of Corynebacterium casei LMG S-19264T (=DSM 44701T), isolated from a smear-ripened cheese.</title>
        <authorList>
            <consortium name="US DOE Joint Genome Institute (JGI-PGF)"/>
            <person name="Walter F."/>
            <person name="Albersmeier A."/>
            <person name="Kalinowski J."/>
            <person name="Ruckert C."/>
        </authorList>
    </citation>
    <scope>NUCLEOTIDE SEQUENCE</scope>
    <source>
        <strain evidence="20">JCM 3276</strain>
    </source>
</reference>
<sequence>MTTDAVGAGSRAGRNLPAAIAVGVLLGGGILLALLTVRHVFVGIVATAVAVATWELAGALERAAGIRVALWPVLVGGQAMVWLSWPFGRNGVLAAFVVTILAVLLWRFRGGVQGYVRDVTASAFTAAYVPLFAAFAAMLVIPEDGAARVLCFMILVVSSDTGGYIAGVLFGKHPMSPTISPKKSWEGFAGSMVAGIVAGALSVRFLLGGEVWQGVLFGVALVAVATLGDLVESVIKRDMGIKDMGTLLPGHGGLMDRMDSLLPSAVVSWLLLQLFVPV</sequence>
<evidence type="ECO:0000256" key="12">
    <source>
        <dbReference type="ARBA" id="ARBA00022695"/>
    </source>
</evidence>
<dbReference type="GO" id="GO:0004605">
    <property type="term" value="F:phosphatidate cytidylyltransferase activity"/>
    <property type="evidence" value="ECO:0007669"/>
    <property type="project" value="UniProtKB-EC"/>
</dbReference>
<keyword evidence="14" id="KW-0443">Lipid metabolism</keyword>
<accession>A0A918GTU2</accession>
<dbReference type="Pfam" id="PF01148">
    <property type="entry name" value="CTP_transf_1"/>
    <property type="match status" value="1"/>
</dbReference>
<dbReference type="AlphaFoldDB" id="A0A918GTU2"/>
<dbReference type="EC" id="2.7.7.41" evidence="6 18"/>
<evidence type="ECO:0000256" key="5">
    <source>
        <dbReference type="ARBA" id="ARBA00010185"/>
    </source>
</evidence>
<feature type="transmembrane region" description="Helical" evidence="19">
    <location>
        <begin position="188"/>
        <end position="207"/>
    </location>
</feature>
<evidence type="ECO:0000256" key="19">
    <source>
        <dbReference type="SAM" id="Phobius"/>
    </source>
</evidence>
<evidence type="ECO:0000256" key="16">
    <source>
        <dbReference type="ARBA" id="ARBA00023209"/>
    </source>
</evidence>
<dbReference type="InterPro" id="IPR000374">
    <property type="entry name" value="PC_trans"/>
</dbReference>
<evidence type="ECO:0000256" key="9">
    <source>
        <dbReference type="ARBA" id="ARBA00022516"/>
    </source>
</evidence>
<evidence type="ECO:0000256" key="6">
    <source>
        <dbReference type="ARBA" id="ARBA00012487"/>
    </source>
</evidence>
<dbReference type="Proteomes" id="UP000660680">
    <property type="component" value="Unassembled WGS sequence"/>
</dbReference>
<comment type="catalytic activity">
    <reaction evidence="1 18">
        <text>a 1,2-diacyl-sn-glycero-3-phosphate + CTP + H(+) = a CDP-1,2-diacyl-sn-glycerol + diphosphate</text>
        <dbReference type="Rhea" id="RHEA:16229"/>
        <dbReference type="ChEBI" id="CHEBI:15378"/>
        <dbReference type="ChEBI" id="CHEBI:33019"/>
        <dbReference type="ChEBI" id="CHEBI:37563"/>
        <dbReference type="ChEBI" id="CHEBI:58332"/>
        <dbReference type="ChEBI" id="CHEBI:58608"/>
        <dbReference type="EC" id="2.7.7.41"/>
    </reaction>
</comment>
<evidence type="ECO:0000256" key="13">
    <source>
        <dbReference type="ARBA" id="ARBA00022989"/>
    </source>
</evidence>
<feature type="transmembrane region" description="Helical" evidence="19">
    <location>
        <begin position="147"/>
        <end position="167"/>
    </location>
</feature>
<feature type="transmembrane region" description="Helical" evidence="19">
    <location>
        <begin position="64"/>
        <end position="85"/>
    </location>
</feature>
<dbReference type="EMBL" id="BMRB01000015">
    <property type="protein sequence ID" value="GGS61230.1"/>
    <property type="molecule type" value="Genomic_DNA"/>
</dbReference>
<feature type="transmembrane region" description="Helical" evidence="19">
    <location>
        <begin position="213"/>
        <end position="235"/>
    </location>
</feature>
<keyword evidence="21" id="KW-1185">Reference proteome</keyword>
<comment type="similarity">
    <text evidence="5 18">Belongs to the CDS family.</text>
</comment>
<keyword evidence="16" id="KW-0594">Phospholipid biosynthesis</keyword>
<keyword evidence="10 18" id="KW-0808">Transferase</keyword>
<keyword evidence="9" id="KW-0444">Lipid biosynthesis</keyword>
<evidence type="ECO:0000256" key="18">
    <source>
        <dbReference type="RuleBase" id="RU003938"/>
    </source>
</evidence>
<comment type="pathway">
    <text evidence="3 18">Phospholipid metabolism; CDP-diacylglycerol biosynthesis; CDP-diacylglycerol from sn-glycerol 3-phosphate: step 3/3.</text>
</comment>
<evidence type="ECO:0000256" key="8">
    <source>
        <dbReference type="ARBA" id="ARBA00022475"/>
    </source>
</evidence>
<reference evidence="20" key="2">
    <citation type="submission" date="2020-09" db="EMBL/GenBank/DDBJ databases">
        <authorList>
            <person name="Sun Q."/>
            <person name="Ohkuma M."/>
        </authorList>
    </citation>
    <scope>NUCLEOTIDE SEQUENCE</scope>
    <source>
        <strain evidence="20">JCM 3276</strain>
    </source>
</reference>
<evidence type="ECO:0000256" key="14">
    <source>
        <dbReference type="ARBA" id="ARBA00023098"/>
    </source>
</evidence>
<feature type="transmembrane region" description="Helical" evidence="19">
    <location>
        <begin position="120"/>
        <end position="141"/>
    </location>
</feature>